<dbReference type="Proteomes" id="UP000018888">
    <property type="component" value="Unassembled WGS sequence"/>
</dbReference>
<keyword evidence="3" id="KW-1185">Reference proteome</keyword>
<evidence type="ECO:0000256" key="1">
    <source>
        <dbReference type="SAM" id="Phobius"/>
    </source>
</evidence>
<keyword evidence="1" id="KW-0472">Membrane</keyword>
<evidence type="ECO:0000313" key="2">
    <source>
        <dbReference type="EMBL" id="POG62751.1"/>
    </source>
</evidence>
<feature type="transmembrane region" description="Helical" evidence="1">
    <location>
        <begin position="41"/>
        <end position="59"/>
    </location>
</feature>
<organism evidence="2 3">
    <name type="scientific">Rhizophagus irregularis (strain DAOM 181602 / DAOM 197198 / MUCL 43194)</name>
    <name type="common">Arbuscular mycorrhizal fungus</name>
    <name type="synonym">Glomus intraradices</name>
    <dbReference type="NCBI Taxonomy" id="747089"/>
    <lineage>
        <taxon>Eukaryota</taxon>
        <taxon>Fungi</taxon>
        <taxon>Fungi incertae sedis</taxon>
        <taxon>Mucoromycota</taxon>
        <taxon>Glomeromycotina</taxon>
        <taxon>Glomeromycetes</taxon>
        <taxon>Glomerales</taxon>
        <taxon>Glomeraceae</taxon>
        <taxon>Rhizophagus</taxon>
    </lineage>
</organism>
<keyword evidence="1" id="KW-1133">Transmembrane helix</keyword>
<protein>
    <submittedName>
        <fullName evidence="2">Uncharacterized protein</fullName>
    </submittedName>
</protein>
<proteinExistence type="predicted"/>
<feature type="transmembrane region" description="Helical" evidence="1">
    <location>
        <begin position="12"/>
        <end position="29"/>
    </location>
</feature>
<dbReference type="AlphaFoldDB" id="A0A2P4PBJ7"/>
<keyword evidence="1" id="KW-0812">Transmembrane</keyword>
<name>A0A2P4PBJ7_RHIID</name>
<evidence type="ECO:0000313" key="3">
    <source>
        <dbReference type="Proteomes" id="UP000018888"/>
    </source>
</evidence>
<sequence>MSLIHQVLCINKMLLFQFVPLLLFLRILLQPNLLQILYQKYNIILHFLVLLFPCLNSYLY</sequence>
<reference evidence="2 3" key="2">
    <citation type="journal article" date="2018" name="New Phytol.">
        <title>High intraspecific genome diversity in the model arbuscular mycorrhizal symbiont Rhizophagus irregularis.</title>
        <authorList>
            <person name="Chen E.C.H."/>
            <person name="Morin E."/>
            <person name="Beaudet D."/>
            <person name="Noel J."/>
            <person name="Yildirir G."/>
            <person name="Ndikumana S."/>
            <person name="Charron P."/>
            <person name="St-Onge C."/>
            <person name="Giorgi J."/>
            <person name="Kruger M."/>
            <person name="Marton T."/>
            <person name="Ropars J."/>
            <person name="Grigoriev I.V."/>
            <person name="Hainaut M."/>
            <person name="Henrissat B."/>
            <person name="Roux C."/>
            <person name="Martin F."/>
            <person name="Corradi N."/>
        </authorList>
    </citation>
    <scope>NUCLEOTIDE SEQUENCE [LARGE SCALE GENOMIC DNA]</scope>
    <source>
        <strain evidence="2 3">DAOM 197198</strain>
    </source>
</reference>
<comment type="caution">
    <text evidence="2">The sequence shown here is derived from an EMBL/GenBank/DDBJ whole genome shotgun (WGS) entry which is preliminary data.</text>
</comment>
<reference evidence="2 3" key="1">
    <citation type="journal article" date="2013" name="Proc. Natl. Acad. Sci. U.S.A.">
        <title>Genome of an arbuscular mycorrhizal fungus provides insight into the oldest plant symbiosis.</title>
        <authorList>
            <person name="Tisserant E."/>
            <person name="Malbreil M."/>
            <person name="Kuo A."/>
            <person name="Kohler A."/>
            <person name="Symeonidi A."/>
            <person name="Balestrini R."/>
            <person name="Charron P."/>
            <person name="Duensing N."/>
            <person name="Frei Dit Frey N."/>
            <person name="Gianinazzi-Pearson V."/>
            <person name="Gilbert L.B."/>
            <person name="Handa Y."/>
            <person name="Herr J.R."/>
            <person name="Hijri M."/>
            <person name="Koul R."/>
            <person name="Kawaguchi M."/>
            <person name="Krajinski F."/>
            <person name="Lammers P.J."/>
            <person name="Masclaux F.G."/>
            <person name="Murat C."/>
            <person name="Morin E."/>
            <person name="Ndikumana S."/>
            <person name="Pagni M."/>
            <person name="Petitpierre D."/>
            <person name="Requena N."/>
            <person name="Rosikiewicz P."/>
            <person name="Riley R."/>
            <person name="Saito K."/>
            <person name="San Clemente H."/>
            <person name="Shapiro H."/>
            <person name="van Tuinen D."/>
            <person name="Becard G."/>
            <person name="Bonfante P."/>
            <person name="Paszkowski U."/>
            <person name="Shachar-Hill Y.Y."/>
            <person name="Tuskan G.A."/>
            <person name="Young P.W."/>
            <person name="Sanders I.R."/>
            <person name="Henrissat B."/>
            <person name="Rensing S.A."/>
            <person name="Grigoriev I.V."/>
            <person name="Corradi N."/>
            <person name="Roux C."/>
            <person name="Martin F."/>
        </authorList>
    </citation>
    <scope>NUCLEOTIDE SEQUENCE [LARGE SCALE GENOMIC DNA]</scope>
    <source>
        <strain evidence="2 3">DAOM 197198</strain>
    </source>
</reference>
<gene>
    <name evidence="2" type="ORF">GLOIN_2v1693718</name>
</gene>
<dbReference type="EMBL" id="AUPC02000290">
    <property type="protein sequence ID" value="POG62751.1"/>
    <property type="molecule type" value="Genomic_DNA"/>
</dbReference>
<accession>A0A2P4PBJ7</accession>